<dbReference type="AlphaFoldDB" id="A0A9P5MV04"/>
<feature type="compositionally biased region" description="Basic and acidic residues" evidence="1">
    <location>
        <begin position="467"/>
        <end position="485"/>
    </location>
</feature>
<dbReference type="Proteomes" id="UP000759537">
    <property type="component" value="Unassembled WGS sequence"/>
</dbReference>
<name>A0A9P5MV04_9AGAM</name>
<comment type="caution">
    <text evidence="3">The sequence shown here is derived from an EMBL/GenBank/DDBJ whole genome shotgun (WGS) entry which is preliminary data.</text>
</comment>
<dbReference type="EMBL" id="WHVB01000009">
    <property type="protein sequence ID" value="KAF8479504.1"/>
    <property type="molecule type" value="Genomic_DNA"/>
</dbReference>
<dbReference type="PROSITE" id="PS50006">
    <property type="entry name" value="FHA_DOMAIN"/>
    <property type="match status" value="1"/>
</dbReference>
<dbReference type="OrthoDB" id="687730at2759"/>
<evidence type="ECO:0000256" key="1">
    <source>
        <dbReference type="SAM" id="MobiDB-lite"/>
    </source>
</evidence>
<dbReference type="Gene3D" id="2.60.200.20">
    <property type="match status" value="1"/>
</dbReference>
<organism evidence="3 4">
    <name type="scientific">Russula ochroleuca</name>
    <dbReference type="NCBI Taxonomy" id="152965"/>
    <lineage>
        <taxon>Eukaryota</taxon>
        <taxon>Fungi</taxon>
        <taxon>Dikarya</taxon>
        <taxon>Basidiomycota</taxon>
        <taxon>Agaricomycotina</taxon>
        <taxon>Agaricomycetes</taxon>
        <taxon>Russulales</taxon>
        <taxon>Russulaceae</taxon>
        <taxon>Russula</taxon>
    </lineage>
</organism>
<evidence type="ECO:0000313" key="3">
    <source>
        <dbReference type="EMBL" id="KAF8479504.1"/>
    </source>
</evidence>
<evidence type="ECO:0000313" key="4">
    <source>
        <dbReference type="Proteomes" id="UP000759537"/>
    </source>
</evidence>
<feature type="compositionally biased region" description="Acidic residues" evidence="1">
    <location>
        <begin position="486"/>
        <end position="499"/>
    </location>
</feature>
<feature type="region of interest" description="Disordered" evidence="1">
    <location>
        <begin position="467"/>
        <end position="535"/>
    </location>
</feature>
<feature type="domain" description="FHA" evidence="2">
    <location>
        <begin position="390"/>
        <end position="408"/>
    </location>
</feature>
<reference evidence="3" key="2">
    <citation type="journal article" date="2020" name="Nat. Commun.">
        <title>Large-scale genome sequencing of mycorrhizal fungi provides insights into the early evolution of symbiotic traits.</title>
        <authorList>
            <person name="Miyauchi S."/>
            <person name="Kiss E."/>
            <person name="Kuo A."/>
            <person name="Drula E."/>
            <person name="Kohler A."/>
            <person name="Sanchez-Garcia M."/>
            <person name="Morin E."/>
            <person name="Andreopoulos B."/>
            <person name="Barry K.W."/>
            <person name="Bonito G."/>
            <person name="Buee M."/>
            <person name="Carver A."/>
            <person name="Chen C."/>
            <person name="Cichocki N."/>
            <person name="Clum A."/>
            <person name="Culley D."/>
            <person name="Crous P.W."/>
            <person name="Fauchery L."/>
            <person name="Girlanda M."/>
            <person name="Hayes R.D."/>
            <person name="Keri Z."/>
            <person name="LaButti K."/>
            <person name="Lipzen A."/>
            <person name="Lombard V."/>
            <person name="Magnuson J."/>
            <person name="Maillard F."/>
            <person name="Murat C."/>
            <person name="Nolan M."/>
            <person name="Ohm R.A."/>
            <person name="Pangilinan J."/>
            <person name="Pereira M.F."/>
            <person name="Perotto S."/>
            <person name="Peter M."/>
            <person name="Pfister S."/>
            <person name="Riley R."/>
            <person name="Sitrit Y."/>
            <person name="Stielow J.B."/>
            <person name="Szollosi G."/>
            <person name="Zifcakova L."/>
            <person name="Stursova M."/>
            <person name="Spatafora J.W."/>
            <person name="Tedersoo L."/>
            <person name="Vaario L.M."/>
            <person name="Yamada A."/>
            <person name="Yan M."/>
            <person name="Wang P."/>
            <person name="Xu J."/>
            <person name="Bruns T."/>
            <person name="Baldrian P."/>
            <person name="Vilgalys R."/>
            <person name="Dunand C."/>
            <person name="Henrissat B."/>
            <person name="Grigoriev I.V."/>
            <person name="Hibbett D."/>
            <person name="Nagy L.G."/>
            <person name="Martin F.M."/>
        </authorList>
    </citation>
    <scope>NUCLEOTIDE SEQUENCE</scope>
    <source>
        <strain evidence="3">Prilba</strain>
    </source>
</reference>
<gene>
    <name evidence="3" type="ORF">DFH94DRAFT_692902</name>
</gene>
<feature type="compositionally biased region" description="Basic and acidic residues" evidence="1">
    <location>
        <begin position="1"/>
        <end position="14"/>
    </location>
</feature>
<accession>A0A9P5MV04</accession>
<evidence type="ECO:0000259" key="2">
    <source>
        <dbReference type="PROSITE" id="PS50006"/>
    </source>
</evidence>
<protein>
    <recommendedName>
        <fullName evidence="2">FHA domain-containing protein</fullName>
    </recommendedName>
</protein>
<keyword evidence="4" id="KW-1185">Reference proteome</keyword>
<dbReference type="InterPro" id="IPR000253">
    <property type="entry name" value="FHA_dom"/>
</dbReference>
<sequence length="696" mass="75615">MPLRGADHNLDHTFRAGAPPLPVPPPSCRRRPPPSGFAGASPRPPQDDCHGRRSFAFACPKEKLAPARSRPRLASSKSSFPSRAGSGNGTNATCLRLYDSTGTRNAADPARRPRPAIEQRALPPCRLGLCVVWEAWVASCACRGRVTPPLTTSSVAFGESSKEVVRPGAEFDATYTKCSETLCLSPLLSEAAPPHGIRSEPKVVCNKLGFVRASGAYTVARGHRSPSERKLSRSFVRAARERGRRDFPSDSCTEFKALPGSVFEDEFNDSSGRAVGGGPLCRDFQSARAPAVSEPAPPDPIPPILLAQSLRALSPICMPSLPLPAMSCSPVWSLPVSPRLPKHLDGHTGLIRQSVVASCPVPGLPLPAFGGISSILHFPALHPHIPARSIYIKDIKGSNGTFINSERLSPEGAESEPFELKTSDIVASLASQVDKICSSDSVLAEHEVINREVSSLRELLEEEKHELERIHGGRRQAEPRRQQHPEDEDGVLQSNDDDVQSIATATGHERVEEEDEESWPLRRKSGGTGGMDLPDLEHQSPPAWAWMTSATKLTVDRGLRLHPRRLLLKSAPELSRSVQAQHAAALSTISYLGSKVNMLESLVHTSQAQAQSHVAKATQERVSLTTLGNESEKGVEGQLGGVQEERAQERERLARARDERELRVHTVEKGLDGTIANRTCHSTFSTRFIVAFQFCR</sequence>
<feature type="region of interest" description="Disordered" evidence="1">
    <location>
        <begin position="1"/>
        <end position="93"/>
    </location>
</feature>
<reference evidence="3" key="1">
    <citation type="submission" date="2019-10" db="EMBL/GenBank/DDBJ databases">
        <authorList>
            <consortium name="DOE Joint Genome Institute"/>
            <person name="Kuo A."/>
            <person name="Miyauchi S."/>
            <person name="Kiss E."/>
            <person name="Drula E."/>
            <person name="Kohler A."/>
            <person name="Sanchez-Garcia M."/>
            <person name="Andreopoulos B."/>
            <person name="Barry K.W."/>
            <person name="Bonito G."/>
            <person name="Buee M."/>
            <person name="Carver A."/>
            <person name="Chen C."/>
            <person name="Cichocki N."/>
            <person name="Clum A."/>
            <person name="Culley D."/>
            <person name="Crous P.W."/>
            <person name="Fauchery L."/>
            <person name="Girlanda M."/>
            <person name="Hayes R."/>
            <person name="Keri Z."/>
            <person name="LaButti K."/>
            <person name="Lipzen A."/>
            <person name="Lombard V."/>
            <person name="Magnuson J."/>
            <person name="Maillard F."/>
            <person name="Morin E."/>
            <person name="Murat C."/>
            <person name="Nolan M."/>
            <person name="Ohm R."/>
            <person name="Pangilinan J."/>
            <person name="Pereira M."/>
            <person name="Perotto S."/>
            <person name="Peter M."/>
            <person name="Riley R."/>
            <person name="Sitrit Y."/>
            <person name="Stielow B."/>
            <person name="Szollosi G."/>
            <person name="Zifcakova L."/>
            <person name="Stursova M."/>
            <person name="Spatafora J.W."/>
            <person name="Tedersoo L."/>
            <person name="Vaario L.-M."/>
            <person name="Yamada A."/>
            <person name="Yan M."/>
            <person name="Wang P."/>
            <person name="Xu J."/>
            <person name="Bruns T."/>
            <person name="Baldrian P."/>
            <person name="Vilgalys R."/>
            <person name="Henrissat B."/>
            <person name="Grigoriev I.V."/>
            <person name="Hibbett D."/>
            <person name="Nagy L.G."/>
            <person name="Martin F.M."/>
        </authorList>
    </citation>
    <scope>NUCLEOTIDE SEQUENCE</scope>
    <source>
        <strain evidence="3">Prilba</strain>
    </source>
</reference>
<proteinExistence type="predicted"/>